<dbReference type="Gene3D" id="1.10.1740.10">
    <property type="match status" value="1"/>
</dbReference>
<evidence type="ECO:0000256" key="2">
    <source>
        <dbReference type="ARBA" id="ARBA00023015"/>
    </source>
</evidence>
<dbReference type="EMBL" id="PDJQ01000001">
    <property type="protein sequence ID" value="PFG73224.1"/>
    <property type="molecule type" value="Genomic_DNA"/>
</dbReference>
<comment type="similarity">
    <text evidence="1">Belongs to the sigma-70 factor family. ECF subfamily.</text>
</comment>
<keyword evidence="9" id="KW-1185">Reference proteome</keyword>
<dbReference type="Pfam" id="PF04542">
    <property type="entry name" value="Sigma70_r2"/>
    <property type="match status" value="1"/>
</dbReference>
<dbReference type="AlphaFoldDB" id="A0A2A9HB96"/>
<dbReference type="GO" id="GO:0006352">
    <property type="term" value="P:DNA-templated transcription initiation"/>
    <property type="evidence" value="ECO:0007669"/>
    <property type="project" value="InterPro"/>
</dbReference>
<sequence>MAETATDELAPDFDEQAVVEAAQDGDREALSLLYDHYFPRVYRYVSARLSSTEDAEDVTTEIFLRVIENLRSFSFRGLPFGAWVFRIARNEVVSFVRRRKVRSQVAPLTDTIPDPAPDHTEEVHTALTMEVVRAATAKLPEAQRQVIELRFGAGLSVAETARVLGKTENTVKVLQHKAIAKLQTMVPLQ</sequence>
<reference evidence="8 9" key="1">
    <citation type="submission" date="2017-09" db="EMBL/GenBank/DDBJ databases">
        <title>Sequencing the genomes of two abundant thermophiles in Great Basin hot springs: Thermocrinis jamiesonii and novel Chloroflexi Thermoflexus hugenholtzii.</title>
        <authorList>
            <person name="Hedlund B."/>
        </authorList>
    </citation>
    <scope>NUCLEOTIDE SEQUENCE [LARGE SCALE GENOMIC DNA]</scope>
    <source>
        <strain evidence="8 9">G233</strain>
    </source>
</reference>
<organism evidence="8 9">
    <name type="scientific">Tepidiforma thermophila (strain KCTC 52669 / CGMCC 1.13589 / G233)</name>
    <dbReference type="NCBI Taxonomy" id="2761530"/>
    <lineage>
        <taxon>Bacteria</taxon>
        <taxon>Bacillati</taxon>
        <taxon>Chloroflexota</taxon>
        <taxon>Tepidiformia</taxon>
        <taxon>Tepidiformales</taxon>
        <taxon>Tepidiformaceae</taxon>
        <taxon>Tepidiforma</taxon>
    </lineage>
</organism>
<dbReference type="Pfam" id="PF04545">
    <property type="entry name" value="Sigma70_r4"/>
    <property type="match status" value="1"/>
</dbReference>
<dbReference type="SUPFAM" id="SSF88659">
    <property type="entry name" value="Sigma3 and sigma4 domains of RNA polymerase sigma factors"/>
    <property type="match status" value="1"/>
</dbReference>
<gene>
    <name evidence="8" type="ORF">A9A59_0419</name>
</gene>
<dbReference type="InterPro" id="IPR039425">
    <property type="entry name" value="RNA_pol_sigma-70-like"/>
</dbReference>
<dbReference type="GO" id="GO:0016987">
    <property type="term" value="F:sigma factor activity"/>
    <property type="evidence" value="ECO:0007669"/>
    <property type="project" value="UniProtKB-KW"/>
</dbReference>
<dbReference type="PANTHER" id="PTHR43133">
    <property type="entry name" value="RNA POLYMERASE ECF-TYPE SIGMA FACTO"/>
    <property type="match status" value="1"/>
</dbReference>
<comment type="caution">
    <text evidence="8">The sequence shown here is derived from an EMBL/GenBank/DDBJ whole genome shotgun (WGS) entry which is preliminary data.</text>
</comment>
<accession>A0A2A9HB96</accession>
<dbReference type="NCBIfam" id="TIGR02937">
    <property type="entry name" value="sigma70-ECF"/>
    <property type="match status" value="1"/>
</dbReference>
<evidence type="ECO:0000256" key="5">
    <source>
        <dbReference type="ARBA" id="ARBA00023163"/>
    </source>
</evidence>
<dbReference type="CDD" id="cd06171">
    <property type="entry name" value="Sigma70_r4"/>
    <property type="match status" value="1"/>
</dbReference>
<evidence type="ECO:0000313" key="9">
    <source>
        <dbReference type="Proteomes" id="UP000223071"/>
    </source>
</evidence>
<name>A0A2A9HB96_TEPT2</name>
<dbReference type="PANTHER" id="PTHR43133:SF57">
    <property type="entry name" value="RNA POLYMERASE SIGMA-70 FACTOR"/>
    <property type="match status" value="1"/>
</dbReference>
<keyword evidence="5" id="KW-0804">Transcription</keyword>
<keyword evidence="4" id="KW-0238">DNA-binding</keyword>
<dbReference type="SUPFAM" id="SSF88946">
    <property type="entry name" value="Sigma2 domain of RNA polymerase sigma factors"/>
    <property type="match status" value="1"/>
</dbReference>
<dbReference type="RefSeq" id="WP_098502696.1">
    <property type="nucleotide sequence ID" value="NZ_PDJQ01000001.1"/>
</dbReference>
<dbReference type="Gene3D" id="1.10.10.10">
    <property type="entry name" value="Winged helix-like DNA-binding domain superfamily/Winged helix DNA-binding domain"/>
    <property type="match status" value="1"/>
</dbReference>
<evidence type="ECO:0000256" key="3">
    <source>
        <dbReference type="ARBA" id="ARBA00023082"/>
    </source>
</evidence>
<keyword evidence="3" id="KW-0731">Sigma factor</keyword>
<dbReference type="InterPro" id="IPR013325">
    <property type="entry name" value="RNA_pol_sigma_r2"/>
</dbReference>
<dbReference type="GO" id="GO:0003677">
    <property type="term" value="F:DNA binding"/>
    <property type="evidence" value="ECO:0007669"/>
    <property type="project" value="UniProtKB-KW"/>
</dbReference>
<dbReference type="InterPro" id="IPR014284">
    <property type="entry name" value="RNA_pol_sigma-70_dom"/>
</dbReference>
<evidence type="ECO:0000313" key="8">
    <source>
        <dbReference type="EMBL" id="PFG73224.1"/>
    </source>
</evidence>
<evidence type="ECO:0000256" key="1">
    <source>
        <dbReference type="ARBA" id="ARBA00010641"/>
    </source>
</evidence>
<dbReference type="InterPro" id="IPR013324">
    <property type="entry name" value="RNA_pol_sigma_r3/r4-like"/>
</dbReference>
<feature type="domain" description="RNA polymerase sigma-70 region 4" evidence="7">
    <location>
        <begin position="137"/>
        <end position="183"/>
    </location>
</feature>
<protein>
    <submittedName>
        <fullName evidence="8">RNA polymerase sigma-70 factor (ECF subfamily)</fullName>
    </submittedName>
</protein>
<dbReference type="InterPro" id="IPR007630">
    <property type="entry name" value="RNA_pol_sigma70_r4"/>
</dbReference>
<feature type="domain" description="RNA polymerase sigma-70 region 2" evidence="6">
    <location>
        <begin position="33"/>
        <end position="100"/>
    </location>
</feature>
<evidence type="ECO:0000259" key="7">
    <source>
        <dbReference type="Pfam" id="PF04545"/>
    </source>
</evidence>
<keyword evidence="2" id="KW-0805">Transcription regulation</keyword>
<dbReference type="Proteomes" id="UP000223071">
    <property type="component" value="Unassembled WGS sequence"/>
</dbReference>
<evidence type="ECO:0000256" key="4">
    <source>
        <dbReference type="ARBA" id="ARBA00023125"/>
    </source>
</evidence>
<dbReference type="InterPro" id="IPR036388">
    <property type="entry name" value="WH-like_DNA-bd_sf"/>
</dbReference>
<evidence type="ECO:0000259" key="6">
    <source>
        <dbReference type="Pfam" id="PF04542"/>
    </source>
</evidence>
<dbReference type="InterPro" id="IPR007627">
    <property type="entry name" value="RNA_pol_sigma70_r2"/>
</dbReference>
<proteinExistence type="inferred from homology"/>